<dbReference type="GO" id="GO:0005886">
    <property type="term" value="C:plasma membrane"/>
    <property type="evidence" value="ECO:0007669"/>
    <property type="project" value="TreeGrafter"/>
</dbReference>
<name>A0A0T6BGJ0_9SCAR</name>
<dbReference type="GO" id="GO:0043069">
    <property type="term" value="P:negative regulation of programmed cell death"/>
    <property type="evidence" value="ECO:0007669"/>
    <property type="project" value="TreeGrafter"/>
</dbReference>
<accession>A0A0T6BGJ0</accession>
<dbReference type="Pfam" id="PF25992">
    <property type="entry name" value="Ig_TM7SF3_N"/>
    <property type="match status" value="1"/>
</dbReference>
<comment type="caution">
    <text evidence="1">The sequence shown here is derived from an EMBL/GenBank/DDBJ whole genome shotgun (WGS) entry which is preliminary data.</text>
</comment>
<dbReference type="PANTHER" id="PTHR15937">
    <property type="entry name" value="TRANSMEMBRANE 7 SUPERFAMILY MEMBER 3"/>
    <property type="match status" value="1"/>
</dbReference>
<evidence type="ECO:0000313" key="2">
    <source>
        <dbReference type="Proteomes" id="UP000051574"/>
    </source>
</evidence>
<keyword evidence="2" id="KW-1185">Reference proteome</keyword>
<evidence type="ECO:0000313" key="1">
    <source>
        <dbReference type="EMBL" id="KRT86451.1"/>
    </source>
</evidence>
<gene>
    <name evidence="1" type="ORF">AMK59_2897</name>
</gene>
<dbReference type="AlphaFoldDB" id="A0A0T6BGJ0"/>
<reference evidence="1 2" key="1">
    <citation type="submission" date="2015-09" db="EMBL/GenBank/DDBJ databases">
        <title>Draft genome of the scarab beetle Oryctes borbonicus.</title>
        <authorList>
            <person name="Meyer J.M."/>
            <person name="Markov G.V."/>
            <person name="Baskaran P."/>
            <person name="Herrmann M."/>
            <person name="Sommer R.J."/>
            <person name="Roedelsperger C."/>
        </authorList>
    </citation>
    <scope>NUCLEOTIDE SEQUENCE [LARGE SCALE GENOMIC DNA]</scope>
    <source>
        <strain evidence="1">OB123</strain>
        <tissue evidence="1">Whole animal</tissue>
    </source>
</reference>
<dbReference type="PANTHER" id="PTHR15937:SF3">
    <property type="entry name" value="TRANSMEMBRANE 7 SUPERFAMILY MEMBER 3"/>
    <property type="match status" value="1"/>
</dbReference>
<sequence length="262" mass="29646">MHILALFVGGTIPVNLSSFNSSNNVFKTYEVLQGSADISIENIPFDFGYLLIQVHSFKNPVSLSNTSDFAPDTYVNGTNIGLIFIQDMSSYVQYYLSSDPNVNKTILLSVIGHNIKDPIPGGCNLTFDVKIAPFQKVTNEYNLIRVDAQAPALYDGYCPEGEIRIEMYHMYLEEWDLTEAGYFAGIEKMLTVNGVEQNGRKQFRMVAMFKRIVMKQYRSIGKSCMVLWYFLGYSCALRDIVSSKSHYFSPDISSPQFLLTLF</sequence>
<dbReference type="OrthoDB" id="5967337at2759"/>
<proteinExistence type="predicted"/>
<dbReference type="InterPro" id="IPR042502">
    <property type="entry name" value="TM7SF3"/>
</dbReference>
<protein>
    <submittedName>
        <fullName evidence="1">Uncharacterized protein</fullName>
    </submittedName>
</protein>
<organism evidence="1 2">
    <name type="scientific">Oryctes borbonicus</name>
    <dbReference type="NCBI Taxonomy" id="1629725"/>
    <lineage>
        <taxon>Eukaryota</taxon>
        <taxon>Metazoa</taxon>
        <taxon>Ecdysozoa</taxon>
        <taxon>Arthropoda</taxon>
        <taxon>Hexapoda</taxon>
        <taxon>Insecta</taxon>
        <taxon>Pterygota</taxon>
        <taxon>Neoptera</taxon>
        <taxon>Endopterygota</taxon>
        <taxon>Coleoptera</taxon>
        <taxon>Polyphaga</taxon>
        <taxon>Scarabaeiformia</taxon>
        <taxon>Scarabaeidae</taxon>
        <taxon>Dynastinae</taxon>
        <taxon>Oryctes</taxon>
    </lineage>
</organism>
<dbReference type="Proteomes" id="UP000051574">
    <property type="component" value="Unassembled WGS sequence"/>
</dbReference>
<dbReference type="EMBL" id="LJIG01000489">
    <property type="protein sequence ID" value="KRT86451.1"/>
    <property type="molecule type" value="Genomic_DNA"/>
</dbReference>